<evidence type="ECO:0000256" key="2">
    <source>
        <dbReference type="ARBA" id="ARBA00023315"/>
    </source>
</evidence>
<dbReference type="InterPro" id="IPR016181">
    <property type="entry name" value="Acyl_CoA_acyltransferase"/>
</dbReference>
<dbReference type="PANTHER" id="PTHR43072:SF23">
    <property type="entry name" value="UPF0039 PROTEIN C11D3.02C"/>
    <property type="match status" value="1"/>
</dbReference>
<dbReference type="Gene3D" id="3.40.630.30">
    <property type="match status" value="1"/>
</dbReference>
<gene>
    <name evidence="4" type="ORF">HJ536_08580</name>
</gene>
<keyword evidence="1 4" id="KW-0808">Transferase</keyword>
<dbReference type="SUPFAM" id="SSF55729">
    <property type="entry name" value="Acyl-CoA N-acyltransferases (Nat)"/>
    <property type="match status" value="1"/>
</dbReference>
<evidence type="ECO:0000313" key="4">
    <source>
        <dbReference type="EMBL" id="NVO23410.1"/>
    </source>
</evidence>
<accession>A0A850Q9E6</accession>
<dbReference type="RefSeq" id="WP_177157662.1">
    <property type="nucleotide sequence ID" value="NZ_JABCJE010000003.1"/>
</dbReference>
<keyword evidence="2" id="KW-0012">Acyltransferase</keyword>
<sequence length="158" mass="16666">MVRQAGVADAPAIVELWNGFVRDTAVTFTTLEKTCDGIAADIDAHGAGFLVAVSGGTLLGFATYSAFRGGPGYARTKEHSVMLAEGARGRGVGRALMEALCDAARAEGVHSLFAGVSGENPDAVAFHAAIGFQEMVRLPEVGFKFGRWMDLVLMQKFL</sequence>
<evidence type="ECO:0000313" key="5">
    <source>
        <dbReference type="Proteomes" id="UP000592216"/>
    </source>
</evidence>
<dbReference type="AlphaFoldDB" id="A0A850Q9E6"/>
<protein>
    <submittedName>
        <fullName evidence="4">N-acetyltransferase</fullName>
    </submittedName>
</protein>
<evidence type="ECO:0000256" key="1">
    <source>
        <dbReference type="ARBA" id="ARBA00022679"/>
    </source>
</evidence>
<comment type="caution">
    <text evidence="4">The sequence shown here is derived from an EMBL/GenBank/DDBJ whole genome shotgun (WGS) entry which is preliminary data.</text>
</comment>
<organism evidence="4 5">
    <name type="scientific">Donghicola mangrovi</name>
    <dbReference type="NCBI Taxonomy" id="2729614"/>
    <lineage>
        <taxon>Bacteria</taxon>
        <taxon>Pseudomonadati</taxon>
        <taxon>Pseudomonadota</taxon>
        <taxon>Alphaproteobacteria</taxon>
        <taxon>Rhodobacterales</taxon>
        <taxon>Roseobacteraceae</taxon>
        <taxon>Donghicola</taxon>
    </lineage>
</organism>
<feature type="domain" description="N-acetyltransferase" evidence="3">
    <location>
        <begin position="1"/>
        <end position="158"/>
    </location>
</feature>
<dbReference type="PROSITE" id="PS51186">
    <property type="entry name" value="GNAT"/>
    <property type="match status" value="1"/>
</dbReference>
<proteinExistence type="predicted"/>
<reference evidence="4 5" key="1">
    <citation type="submission" date="2020-04" db="EMBL/GenBank/DDBJ databases">
        <title>Donghicola sp., a member of the Rhodobacteraceae family isolated from mangrove forest in Thailand.</title>
        <authorList>
            <person name="Charoenyingcharoen P."/>
            <person name="Yukphan P."/>
        </authorList>
    </citation>
    <scope>NUCLEOTIDE SEQUENCE [LARGE SCALE GENOMIC DNA]</scope>
    <source>
        <strain evidence="4 5">B5-SW-15</strain>
    </source>
</reference>
<evidence type="ECO:0000259" key="3">
    <source>
        <dbReference type="PROSITE" id="PS51186"/>
    </source>
</evidence>
<dbReference type="GO" id="GO:0016747">
    <property type="term" value="F:acyltransferase activity, transferring groups other than amino-acyl groups"/>
    <property type="evidence" value="ECO:0007669"/>
    <property type="project" value="InterPro"/>
</dbReference>
<name>A0A850Q9E6_9RHOB</name>
<dbReference type="InterPro" id="IPR000182">
    <property type="entry name" value="GNAT_dom"/>
</dbReference>
<dbReference type="PANTHER" id="PTHR43072">
    <property type="entry name" value="N-ACETYLTRANSFERASE"/>
    <property type="match status" value="1"/>
</dbReference>
<dbReference type="Pfam" id="PF00583">
    <property type="entry name" value="Acetyltransf_1"/>
    <property type="match status" value="1"/>
</dbReference>
<dbReference type="CDD" id="cd04301">
    <property type="entry name" value="NAT_SF"/>
    <property type="match status" value="1"/>
</dbReference>
<dbReference type="Proteomes" id="UP000592216">
    <property type="component" value="Unassembled WGS sequence"/>
</dbReference>
<dbReference type="EMBL" id="JABCJE010000003">
    <property type="protein sequence ID" value="NVO23410.1"/>
    <property type="molecule type" value="Genomic_DNA"/>
</dbReference>